<dbReference type="EMBL" id="FOHU01000016">
    <property type="protein sequence ID" value="SET61736.1"/>
    <property type="molecule type" value="Genomic_DNA"/>
</dbReference>
<evidence type="ECO:0000313" key="3">
    <source>
        <dbReference type="Proteomes" id="UP000199568"/>
    </source>
</evidence>
<dbReference type="RefSeq" id="WP_090445747.1">
    <property type="nucleotide sequence ID" value="NZ_FOHU01000016.1"/>
</dbReference>
<name>A0A1I0FVP5_9FIRM</name>
<sequence>MFKKYKSILTLSIIIVLLPIIINFILLIKTPIPVAENNDWISFFGGYIGGVTTLLGVWFTIDYYRKKDEEERNKADEKARLSLMPYFKVVNLDSLPQYYKEVFFSCIDSTGMMTTLTSPFMIKNVGLGTAVDVNFLYLTNFDWNADSLRLTLAVKDEEHIELNIQIPEDGIGGNTLWLTINYADLLGNKYEQAISLRINLSVQVERYYIAVVGTLPPRLLEKS</sequence>
<keyword evidence="1" id="KW-0812">Transmembrane</keyword>
<keyword evidence="1" id="KW-1133">Transmembrane helix</keyword>
<keyword evidence="3" id="KW-1185">Reference proteome</keyword>
<protein>
    <submittedName>
        <fullName evidence="2">Uncharacterized protein</fullName>
    </submittedName>
</protein>
<gene>
    <name evidence="2" type="ORF">SAMN05660297_02943</name>
</gene>
<reference evidence="2 3" key="1">
    <citation type="submission" date="2016-10" db="EMBL/GenBank/DDBJ databases">
        <authorList>
            <person name="de Groot N.N."/>
        </authorList>
    </citation>
    <scope>NUCLEOTIDE SEQUENCE [LARGE SCALE GENOMIC DNA]</scope>
    <source>
        <strain evidence="2 3">DSM 18979</strain>
    </source>
</reference>
<dbReference type="OrthoDB" id="1938732at2"/>
<keyword evidence="1" id="KW-0472">Membrane</keyword>
<dbReference type="AlphaFoldDB" id="A0A1I0FVP5"/>
<evidence type="ECO:0000256" key="1">
    <source>
        <dbReference type="SAM" id="Phobius"/>
    </source>
</evidence>
<evidence type="ECO:0000313" key="2">
    <source>
        <dbReference type="EMBL" id="SET61736.1"/>
    </source>
</evidence>
<accession>A0A1I0FVP5</accession>
<dbReference type="Proteomes" id="UP000199568">
    <property type="component" value="Unassembled WGS sequence"/>
</dbReference>
<feature type="transmembrane region" description="Helical" evidence="1">
    <location>
        <begin position="7"/>
        <end position="28"/>
    </location>
</feature>
<organism evidence="2 3">
    <name type="scientific">Natronincola peptidivorans</name>
    <dbReference type="NCBI Taxonomy" id="426128"/>
    <lineage>
        <taxon>Bacteria</taxon>
        <taxon>Bacillati</taxon>
        <taxon>Bacillota</taxon>
        <taxon>Clostridia</taxon>
        <taxon>Peptostreptococcales</taxon>
        <taxon>Natronincolaceae</taxon>
        <taxon>Natronincola</taxon>
    </lineage>
</organism>
<feature type="transmembrane region" description="Helical" evidence="1">
    <location>
        <begin position="40"/>
        <end position="64"/>
    </location>
</feature>
<proteinExistence type="predicted"/>